<gene>
    <name evidence="1" type="ORF">OIE73_28620</name>
</gene>
<evidence type="ECO:0008006" key="3">
    <source>
        <dbReference type="Google" id="ProtNLM"/>
    </source>
</evidence>
<name>A0ABZ1GUK5_9ACTN</name>
<evidence type="ECO:0000313" key="2">
    <source>
        <dbReference type="Proteomes" id="UP001335325"/>
    </source>
</evidence>
<dbReference type="EMBL" id="CP109134">
    <property type="protein sequence ID" value="WSD09311.1"/>
    <property type="molecule type" value="Genomic_DNA"/>
</dbReference>
<sequence length="309" mass="33938">MDNSFSFESLYKGAARAAHRAMDDHGRRDYNEFALHAGVAVELLAKAFLVSKNPIYIAETHKNANMLLYFGGDLQMAMKDVRTIGAKEAIARLRRLGVLQAHADLDTLIEMRNGAAHASSSGAEAKGMISPLARTIETLLGALGRPLDVFWGRWADALRAAVNEQQGEVHRDIQIRIAQARHAFDDRFNRLPRELKEHAISTEPHVITAAFDHIVEIDGKIFPSSIITPGGSCPSCTAQTTLLFGMVDRSADHTQYAPDGINCHVCRLSLSGFDEMAALRDILGPSHEAYDQLRTAALSTFLGSDWETD</sequence>
<dbReference type="Proteomes" id="UP001335325">
    <property type="component" value="Chromosome"/>
</dbReference>
<keyword evidence="2" id="KW-1185">Reference proteome</keyword>
<proteinExistence type="predicted"/>
<dbReference type="RefSeq" id="WP_326755085.1">
    <property type="nucleotide sequence ID" value="NZ_CP109134.1"/>
</dbReference>
<evidence type="ECO:0000313" key="1">
    <source>
        <dbReference type="EMBL" id="WSD09311.1"/>
    </source>
</evidence>
<organism evidence="1 2">
    <name type="scientific">Streptomyces hirsutus</name>
    <dbReference type="NCBI Taxonomy" id="35620"/>
    <lineage>
        <taxon>Bacteria</taxon>
        <taxon>Bacillati</taxon>
        <taxon>Actinomycetota</taxon>
        <taxon>Actinomycetes</taxon>
        <taxon>Kitasatosporales</taxon>
        <taxon>Streptomycetaceae</taxon>
        <taxon>Streptomyces</taxon>
    </lineage>
</organism>
<reference evidence="1 2" key="1">
    <citation type="submission" date="2022-10" db="EMBL/GenBank/DDBJ databases">
        <title>The complete genomes of actinobacterial strains from the NBC collection.</title>
        <authorList>
            <person name="Joergensen T.S."/>
            <person name="Alvarez Arevalo M."/>
            <person name="Sterndorff E.B."/>
            <person name="Faurdal D."/>
            <person name="Vuksanovic O."/>
            <person name="Mourched A.-S."/>
            <person name="Charusanti P."/>
            <person name="Shaw S."/>
            <person name="Blin K."/>
            <person name="Weber T."/>
        </authorList>
    </citation>
    <scope>NUCLEOTIDE SEQUENCE [LARGE SCALE GENOMIC DNA]</scope>
    <source>
        <strain evidence="1 2">NBC 01753</strain>
    </source>
</reference>
<protein>
    <recommendedName>
        <fullName evidence="3">DUF4145 domain-containing protein</fullName>
    </recommendedName>
</protein>
<dbReference type="GeneID" id="91546620"/>
<accession>A0ABZ1GUK5</accession>